<dbReference type="InterPro" id="IPR011009">
    <property type="entry name" value="Kinase-like_dom_sf"/>
</dbReference>
<dbReference type="InterPro" id="IPR000719">
    <property type="entry name" value="Prot_kinase_dom"/>
</dbReference>
<dbReference type="PANTHER" id="PTHR47989">
    <property type="entry name" value="OS01G0750732 PROTEIN"/>
    <property type="match status" value="1"/>
</dbReference>
<dbReference type="OMA" id="TMNHREM"/>
<evidence type="ECO:0000256" key="4">
    <source>
        <dbReference type="SAM" id="Phobius"/>
    </source>
</evidence>
<keyword evidence="3" id="KW-0067">ATP-binding</keyword>
<keyword evidence="7" id="KW-1185">Reference proteome</keyword>
<accession>A0A834ZLY8</accession>
<dbReference type="SMART" id="SM00220">
    <property type="entry name" value="S_TKc"/>
    <property type="match status" value="1"/>
</dbReference>
<evidence type="ECO:0000259" key="5">
    <source>
        <dbReference type="PROSITE" id="PS50011"/>
    </source>
</evidence>
<gene>
    <name evidence="6" type="ORF">HHK36_007043</name>
</gene>
<keyword evidence="4" id="KW-0472">Membrane</keyword>
<keyword evidence="4" id="KW-1133">Transmembrane helix</keyword>
<keyword evidence="2" id="KW-0547">Nucleotide-binding</keyword>
<feature type="domain" description="Protein kinase" evidence="5">
    <location>
        <begin position="176"/>
        <end position="465"/>
    </location>
</feature>
<dbReference type="SUPFAM" id="SSF56112">
    <property type="entry name" value="Protein kinase-like (PK-like)"/>
    <property type="match status" value="1"/>
</dbReference>
<dbReference type="EMBL" id="JABCRI010000004">
    <property type="protein sequence ID" value="KAF8407905.1"/>
    <property type="molecule type" value="Genomic_DNA"/>
</dbReference>
<evidence type="ECO:0000256" key="3">
    <source>
        <dbReference type="ARBA" id="ARBA00022840"/>
    </source>
</evidence>
<dbReference type="PROSITE" id="PS50011">
    <property type="entry name" value="PROTEIN_KINASE_DOM"/>
    <property type="match status" value="1"/>
</dbReference>
<dbReference type="GO" id="GO:0004672">
    <property type="term" value="F:protein kinase activity"/>
    <property type="evidence" value="ECO:0007669"/>
    <property type="project" value="InterPro"/>
</dbReference>
<dbReference type="OrthoDB" id="4062651at2759"/>
<comment type="caution">
    <text evidence="6">The sequence shown here is derived from an EMBL/GenBank/DDBJ whole genome shotgun (WGS) entry which is preliminary data.</text>
</comment>
<dbReference type="Proteomes" id="UP000655225">
    <property type="component" value="Unassembled WGS sequence"/>
</dbReference>
<dbReference type="AlphaFoldDB" id="A0A834ZLY8"/>
<dbReference type="InterPro" id="IPR001245">
    <property type="entry name" value="Ser-Thr/Tyr_kinase_cat_dom"/>
</dbReference>
<dbReference type="GO" id="GO:0005524">
    <property type="term" value="F:ATP binding"/>
    <property type="evidence" value="ECO:0007669"/>
    <property type="project" value="UniProtKB-KW"/>
</dbReference>
<evidence type="ECO:0000256" key="1">
    <source>
        <dbReference type="ARBA" id="ARBA00022679"/>
    </source>
</evidence>
<evidence type="ECO:0000256" key="2">
    <source>
        <dbReference type="ARBA" id="ARBA00022741"/>
    </source>
</evidence>
<reference evidence="6 7" key="1">
    <citation type="submission" date="2020-04" db="EMBL/GenBank/DDBJ databases">
        <title>Plant Genome Project.</title>
        <authorList>
            <person name="Zhang R.-G."/>
        </authorList>
    </citation>
    <scope>NUCLEOTIDE SEQUENCE [LARGE SCALE GENOMIC DNA]</scope>
    <source>
        <strain evidence="6">YNK0</strain>
        <tissue evidence="6">Leaf</tissue>
    </source>
</reference>
<protein>
    <recommendedName>
        <fullName evidence="5">Protein kinase domain-containing protein</fullName>
    </recommendedName>
</protein>
<feature type="transmembrane region" description="Helical" evidence="4">
    <location>
        <begin position="6"/>
        <end position="30"/>
    </location>
</feature>
<dbReference type="FunFam" id="3.30.200.20:FF:000178">
    <property type="entry name" value="serine/threonine-protein kinase PBS1-like"/>
    <property type="match status" value="1"/>
</dbReference>
<dbReference type="PROSITE" id="PS00108">
    <property type="entry name" value="PROTEIN_KINASE_ST"/>
    <property type="match status" value="1"/>
</dbReference>
<evidence type="ECO:0000313" key="6">
    <source>
        <dbReference type="EMBL" id="KAF8407905.1"/>
    </source>
</evidence>
<proteinExistence type="predicted"/>
<name>A0A834ZLY8_TETSI</name>
<evidence type="ECO:0000313" key="7">
    <source>
        <dbReference type="Proteomes" id="UP000655225"/>
    </source>
</evidence>
<dbReference type="PANTHER" id="PTHR47989:SF43">
    <property type="entry name" value="CALCIUM_CALMODULIN-REGULATED RECEPTOR-LIKE KINASE 2"/>
    <property type="match status" value="1"/>
</dbReference>
<keyword evidence="4" id="KW-0812">Transmembrane</keyword>
<dbReference type="InterPro" id="IPR008271">
    <property type="entry name" value="Ser/Thr_kinase_AS"/>
</dbReference>
<organism evidence="6 7">
    <name type="scientific">Tetracentron sinense</name>
    <name type="common">Spur-leaf</name>
    <dbReference type="NCBI Taxonomy" id="13715"/>
    <lineage>
        <taxon>Eukaryota</taxon>
        <taxon>Viridiplantae</taxon>
        <taxon>Streptophyta</taxon>
        <taxon>Embryophyta</taxon>
        <taxon>Tracheophyta</taxon>
        <taxon>Spermatophyta</taxon>
        <taxon>Magnoliopsida</taxon>
        <taxon>Trochodendrales</taxon>
        <taxon>Trochodendraceae</taxon>
        <taxon>Tetracentron</taxon>
    </lineage>
</organism>
<dbReference type="Pfam" id="PF07714">
    <property type="entry name" value="PK_Tyr_Ser-Thr"/>
    <property type="match status" value="1"/>
</dbReference>
<dbReference type="Gene3D" id="1.10.510.10">
    <property type="entry name" value="Transferase(Phosphotransferase) domain 1"/>
    <property type="match status" value="1"/>
</dbReference>
<dbReference type="Gene3D" id="3.30.200.20">
    <property type="entry name" value="Phosphorylase Kinase, domain 1"/>
    <property type="match status" value="1"/>
</dbReference>
<keyword evidence="1" id="KW-0808">Transferase</keyword>
<sequence>MGNQVSLVIIGVSAGVAIGILIAYLVFIGIKWYRKRTGLRVNERSVTTLPIRSNGIGASIDYSASLSNSVTVQGLQNPAKSTQRSLWNHQSKDPFASTSGIPRYSYKAIKKFPNLEKAGREECYNEVGTVADGLAAEESHSNSQTLERLLLPFKFVSAELLVTCRSSQRDIQKATQNFTNILGQGSFGPVYKATMPTSEVVAVKVLASNSKQGEREFQTEVLLLGRLHHRNLVNLVGYCVDKGQHMLIYEFMSNGSLANLLYSILVQSEQGFCFAGPDAVAIICEGVQVLSWEERLQIALDVSHGIEYLHDGAVPPVIHRDLKSANILLDRSMRAKVADFGLSKEEVHDGRISGLKGTYGYIDPEYMSTNKFTKKSDIYSFGIIIFELITAIHPQQNLMEYVNLAGMSPDGVDEILDNQLLGECKLEEVRQLAGIAHKCLHKTPRRRPSIGDVSQAISRIKQRRLTKDNTMSFAEDVSQVVRRIEHQQVELSNITSMKESSGITPS</sequence>